<comment type="similarity">
    <text evidence="1">Belongs to the complex I 24 kDa subunit family.</text>
</comment>
<dbReference type="PANTHER" id="PTHR43342">
    <property type="entry name" value="NADH-QUINONE OXIDOREDUCTASE, E SUBUNIT"/>
    <property type="match status" value="1"/>
</dbReference>
<evidence type="ECO:0000256" key="4">
    <source>
        <dbReference type="ARBA" id="ARBA00023004"/>
    </source>
</evidence>
<comment type="caution">
    <text evidence="8">The sequence shown here is derived from an EMBL/GenBank/DDBJ whole genome shotgun (WGS) entry which is preliminary data.</text>
</comment>
<evidence type="ECO:0000313" key="8">
    <source>
        <dbReference type="EMBL" id="NBI06408.1"/>
    </source>
</evidence>
<keyword evidence="4 7" id="KW-0408">Iron</keyword>
<evidence type="ECO:0000256" key="2">
    <source>
        <dbReference type="ARBA" id="ARBA00022714"/>
    </source>
</evidence>
<dbReference type="EC" id="1.6.5.11" evidence="8"/>
<dbReference type="FunFam" id="3.40.30.10:FF:000015">
    <property type="entry name" value="NADH-quinone oxidoreductase subunit E"/>
    <property type="match status" value="1"/>
</dbReference>
<evidence type="ECO:0000256" key="3">
    <source>
        <dbReference type="ARBA" id="ARBA00022723"/>
    </source>
</evidence>
<dbReference type="PANTHER" id="PTHR43342:SF2">
    <property type="entry name" value="POTENTIAL NAD-REDUCING HYDROGENASE SUBUNIT"/>
    <property type="match status" value="1"/>
</dbReference>
<feature type="binding site" evidence="7">
    <location>
        <position position="90"/>
    </location>
    <ligand>
        <name>[2Fe-2S] cluster</name>
        <dbReference type="ChEBI" id="CHEBI:190135"/>
    </ligand>
</feature>
<dbReference type="SUPFAM" id="SSF52833">
    <property type="entry name" value="Thioredoxin-like"/>
    <property type="match status" value="1"/>
</dbReference>
<dbReference type="Gene3D" id="1.10.10.1590">
    <property type="entry name" value="NADH-quinone oxidoreductase subunit E"/>
    <property type="match status" value="1"/>
</dbReference>
<evidence type="ECO:0000256" key="6">
    <source>
        <dbReference type="ARBA" id="ARBA00034078"/>
    </source>
</evidence>
<protein>
    <submittedName>
        <fullName evidence="8">NADH-quinone oxidoreductase subunit NuoE</fullName>
        <ecNumber evidence="8">1.6.5.11</ecNumber>
    </submittedName>
</protein>
<dbReference type="InterPro" id="IPR002023">
    <property type="entry name" value="NuoE-like"/>
</dbReference>
<proteinExistence type="inferred from homology"/>
<dbReference type="GO" id="GO:0016491">
    <property type="term" value="F:oxidoreductase activity"/>
    <property type="evidence" value="ECO:0007669"/>
    <property type="project" value="UniProtKB-KW"/>
</dbReference>
<accession>A0A845QZ07</accession>
<sequence>MENVRKLPEVKYQELELFIDNLEAPKESLIQVLHKAQSIFGYLPSEVQLFIARKLDIPASEVFGVVSFYSYFSTEPKGEHTISVCMGTACYVKGSEKLMNRLESELNIKSGETTKDNKFTLKGVRCIGACGLAPVITVNEKVYGKVKEDDIKNILNEYI</sequence>
<comment type="cofactor">
    <cofactor evidence="7">
        <name>[2Fe-2S] cluster</name>
        <dbReference type="ChEBI" id="CHEBI:190135"/>
    </cofactor>
    <text evidence="7">Binds 1 [2Fe-2S] cluster.</text>
</comment>
<keyword evidence="5 7" id="KW-0411">Iron-sulfur</keyword>
<feature type="binding site" evidence="7">
    <location>
        <position position="126"/>
    </location>
    <ligand>
        <name>[2Fe-2S] cluster</name>
        <dbReference type="ChEBI" id="CHEBI:190135"/>
    </ligand>
</feature>
<dbReference type="Proteomes" id="UP000467132">
    <property type="component" value="Unassembled WGS sequence"/>
</dbReference>
<evidence type="ECO:0000256" key="7">
    <source>
        <dbReference type="PIRSR" id="PIRSR000216-1"/>
    </source>
</evidence>
<evidence type="ECO:0000256" key="1">
    <source>
        <dbReference type="ARBA" id="ARBA00010643"/>
    </source>
</evidence>
<dbReference type="GO" id="GO:0051537">
    <property type="term" value="F:2 iron, 2 sulfur cluster binding"/>
    <property type="evidence" value="ECO:0007669"/>
    <property type="project" value="UniProtKB-KW"/>
</dbReference>
<feature type="binding site" evidence="7">
    <location>
        <position position="85"/>
    </location>
    <ligand>
        <name>[2Fe-2S] cluster</name>
        <dbReference type="ChEBI" id="CHEBI:190135"/>
    </ligand>
</feature>
<evidence type="ECO:0000256" key="5">
    <source>
        <dbReference type="ARBA" id="ARBA00023014"/>
    </source>
</evidence>
<dbReference type="RefSeq" id="WP_160196894.1">
    <property type="nucleotide sequence ID" value="NZ_QXXA01000006.1"/>
</dbReference>
<reference evidence="8 9" key="1">
    <citation type="submission" date="2018-08" db="EMBL/GenBank/DDBJ databases">
        <title>Murine metabolic-syndrome-specific gut microbial biobank.</title>
        <authorList>
            <person name="Liu C."/>
        </authorList>
    </citation>
    <scope>NUCLEOTIDE SEQUENCE [LARGE SCALE GENOMIC DNA]</scope>
    <source>
        <strain evidence="8 9">583</strain>
    </source>
</reference>
<dbReference type="InterPro" id="IPR036249">
    <property type="entry name" value="Thioredoxin-like_sf"/>
</dbReference>
<name>A0A845QZ07_9CLOT</name>
<dbReference type="EMBL" id="QXXA01000006">
    <property type="protein sequence ID" value="NBI06408.1"/>
    <property type="molecule type" value="Genomic_DNA"/>
</dbReference>
<keyword evidence="9" id="KW-1185">Reference proteome</keyword>
<evidence type="ECO:0000313" key="9">
    <source>
        <dbReference type="Proteomes" id="UP000467132"/>
    </source>
</evidence>
<keyword evidence="2 7" id="KW-0001">2Fe-2S</keyword>
<keyword evidence="3 7" id="KW-0479">Metal-binding</keyword>
<dbReference type="AlphaFoldDB" id="A0A845QZ07"/>
<feature type="binding site" evidence="7">
    <location>
        <position position="130"/>
    </location>
    <ligand>
        <name>[2Fe-2S] cluster</name>
        <dbReference type="ChEBI" id="CHEBI:190135"/>
    </ligand>
</feature>
<gene>
    <name evidence="8" type="primary">nuoE</name>
    <name evidence="8" type="ORF">D3Z33_05975</name>
</gene>
<comment type="cofactor">
    <cofactor evidence="6">
        <name>[2Fe-2S] cluster</name>
        <dbReference type="ChEBI" id="CHEBI:190135"/>
    </cofactor>
</comment>
<dbReference type="InterPro" id="IPR028431">
    <property type="entry name" value="NADP_DH_HndA-like"/>
</dbReference>
<dbReference type="GO" id="GO:0046872">
    <property type="term" value="F:metal ion binding"/>
    <property type="evidence" value="ECO:0007669"/>
    <property type="project" value="UniProtKB-KW"/>
</dbReference>
<dbReference type="InterPro" id="IPR042128">
    <property type="entry name" value="NuoE_dom"/>
</dbReference>
<dbReference type="Pfam" id="PF01257">
    <property type="entry name" value="2Fe-2S_thioredx"/>
    <property type="match status" value="1"/>
</dbReference>
<dbReference type="NCBIfam" id="NF005722">
    <property type="entry name" value="PRK07539.1-2"/>
    <property type="match status" value="1"/>
</dbReference>
<dbReference type="CDD" id="cd03064">
    <property type="entry name" value="TRX_Fd_NuoE"/>
    <property type="match status" value="1"/>
</dbReference>
<dbReference type="Gene3D" id="3.40.30.10">
    <property type="entry name" value="Glutaredoxin"/>
    <property type="match status" value="1"/>
</dbReference>
<dbReference type="InterPro" id="IPR041921">
    <property type="entry name" value="NuoE_N"/>
</dbReference>
<dbReference type="OrthoDB" id="9807941at2"/>
<organism evidence="8 9">
    <name type="scientific">Senegalia massiliensis</name>
    <dbReference type="NCBI Taxonomy" id="1720316"/>
    <lineage>
        <taxon>Bacteria</taxon>
        <taxon>Bacillati</taxon>
        <taxon>Bacillota</taxon>
        <taxon>Clostridia</taxon>
        <taxon>Eubacteriales</taxon>
        <taxon>Clostridiaceae</taxon>
        <taxon>Senegalia</taxon>
    </lineage>
</organism>
<dbReference type="PIRSF" id="PIRSF000216">
    <property type="entry name" value="NADH_DH_24kDa"/>
    <property type="match status" value="1"/>
</dbReference>
<keyword evidence="8" id="KW-0560">Oxidoreductase</keyword>